<evidence type="ECO:0000259" key="8">
    <source>
        <dbReference type="Pfam" id="PF01416"/>
    </source>
</evidence>
<comment type="caution">
    <text evidence="9">The sequence shown here is derived from an EMBL/GenBank/DDBJ whole genome shotgun (WGS) entry which is preliminary data.</text>
</comment>
<keyword evidence="3 4" id="KW-0413">Isomerase</keyword>
<dbReference type="EC" id="5.4.99.12" evidence="4"/>
<protein>
    <recommendedName>
        <fullName evidence="4">tRNA pseudouridine synthase A</fullName>
        <ecNumber evidence="4">5.4.99.12</ecNumber>
    </recommendedName>
    <alternativeName>
        <fullName evidence="4">tRNA pseudouridine(38-40) synthase</fullName>
    </alternativeName>
    <alternativeName>
        <fullName evidence="4">tRNA pseudouridylate synthase I</fullName>
    </alternativeName>
    <alternativeName>
        <fullName evidence="4">tRNA-uridine isomerase I</fullName>
    </alternativeName>
</protein>
<evidence type="ECO:0000256" key="3">
    <source>
        <dbReference type="ARBA" id="ARBA00023235"/>
    </source>
</evidence>
<comment type="similarity">
    <text evidence="1 4 7">Belongs to the tRNA pseudouridine synthase TruA family.</text>
</comment>
<gene>
    <name evidence="4 9" type="primary">truA</name>
    <name evidence="9" type="ORF">KTH89_18465</name>
</gene>
<feature type="active site" description="Nucleophile" evidence="4 5">
    <location>
        <position position="52"/>
    </location>
</feature>
<evidence type="ECO:0000256" key="2">
    <source>
        <dbReference type="ARBA" id="ARBA00022694"/>
    </source>
</evidence>
<dbReference type="GO" id="GO:0160147">
    <property type="term" value="F:tRNA pseudouridine(38-40) synthase activity"/>
    <property type="evidence" value="ECO:0007669"/>
    <property type="project" value="UniProtKB-EC"/>
</dbReference>
<dbReference type="CDD" id="cd02570">
    <property type="entry name" value="PseudoU_synth_EcTruA"/>
    <property type="match status" value="1"/>
</dbReference>
<keyword evidence="2 4" id="KW-0819">tRNA processing</keyword>
<comment type="caution">
    <text evidence="4">Lacks conserved residue(s) required for the propagation of feature annotation.</text>
</comment>
<dbReference type="PANTHER" id="PTHR11142">
    <property type="entry name" value="PSEUDOURIDYLATE SYNTHASE"/>
    <property type="match status" value="1"/>
</dbReference>
<dbReference type="InterPro" id="IPR020095">
    <property type="entry name" value="PsdUridine_synth_TruA_C"/>
</dbReference>
<dbReference type="RefSeq" id="WP_238722673.1">
    <property type="nucleotide sequence ID" value="NZ_JAHQCW010000036.1"/>
</dbReference>
<accession>A0A949NG79</accession>
<dbReference type="PANTHER" id="PTHR11142:SF0">
    <property type="entry name" value="TRNA PSEUDOURIDINE SYNTHASE-LIKE 1"/>
    <property type="match status" value="1"/>
</dbReference>
<dbReference type="Pfam" id="PF01416">
    <property type="entry name" value="PseudoU_synth_1"/>
    <property type="match status" value="2"/>
</dbReference>
<comment type="function">
    <text evidence="4">Formation of pseudouridine at positions 38, 39 and 40 in the anticodon stem and loop of transfer RNAs.</text>
</comment>
<reference evidence="9" key="1">
    <citation type="submission" date="2021-06" db="EMBL/GenBank/DDBJ databases">
        <title>Description of novel taxa of the family Lachnospiraceae.</title>
        <authorList>
            <person name="Chaplin A.V."/>
            <person name="Sokolova S.R."/>
            <person name="Pikina A.P."/>
            <person name="Korzhanova M."/>
            <person name="Belova V."/>
            <person name="Korostin D."/>
            <person name="Efimov B.A."/>
        </authorList>
    </citation>
    <scope>NUCLEOTIDE SEQUENCE</scope>
    <source>
        <strain evidence="9">ASD5720</strain>
    </source>
</reference>
<dbReference type="HAMAP" id="MF_00171">
    <property type="entry name" value="TruA"/>
    <property type="match status" value="1"/>
</dbReference>
<evidence type="ECO:0000313" key="9">
    <source>
        <dbReference type="EMBL" id="MBU9738529.1"/>
    </source>
</evidence>
<dbReference type="NCBIfam" id="TIGR00071">
    <property type="entry name" value="hisT_truA"/>
    <property type="match status" value="1"/>
</dbReference>
<dbReference type="EMBL" id="JAHQCW010000036">
    <property type="protein sequence ID" value="MBU9738529.1"/>
    <property type="molecule type" value="Genomic_DNA"/>
</dbReference>
<dbReference type="Gene3D" id="3.30.70.580">
    <property type="entry name" value="Pseudouridine synthase I, catalytic domain, N-terminal subdomain"/>
    <property type="match status" value="1"/>
</dbReference>
<dbReference type="InterPro" id="IPR020094">
    <property type="entry name" value="TruA/RsuA/RluB/E/F_N"/>
</dbReference>
<dbReference type="SUPFAM" id="SSF55120">
    <property type="entry name" value="Pseudouridine synthase"/>
    <property type="match status" value="1"/>
</dbReference>
<dbReference type="PIRSF" id="PIRSF001430">
    <property type="entry name" value="tRNA_psdUrid_synth"/>
    <property type="match status" value="1"/>
</dbReference>
<dbReference type="Gene3D" id="3.30.70.660">
    <property type="entry name" value="Pseudouridine synthase I, catalytic domain, C-terminal subdomain"/>
    <property type="match status" value="1"/>
</dbReference>
<dbReference type="GO" id="GO:0003723">
    <property type="term" value="F:RNA binding"/>
    <property type="evidence" value="ECO:0007669"/>
    <property type="project" value="InterPro"/>
</dbReference>
<feature type="domain" description="Pseudouridine synthase I TruA alpha/beta" evidence="8">
    <location>
        <begin position="143"/>
        <end position="244"/>
    </location>
</feature>
<dbReference type="AlphaFoldDB" id="A0A949NG79"/>
<comment type="catalytic activity">
    <reaction evidence="4 7">
        <text>uridine(38/39/40) in tRNA = pseudouridine(38/39/40) in tRNA</text>
        <dbReference type="Rhea" id="RHEA:22376"/>
        <dbReference type="Rhea" id="RHEA-COMP:10085"/>
        <dbReference type="Rhea" id="RHEA-COMP:10087"/>
        <dbReference type="ChEBI" id="CHEBI:65314"/>
        <dbReference type="ChEBI" id="CHEBI:65315"/>
        <dbReference type="EC" id="5.4.99.12"/>
    </reaction>
</comment>
<evidence type="ECO:0000313" key="10">
    <source>
        <dbReference type="Proteomes" id="UP000712157"/>
    </source>
</evidence>
<organism evidence="9 10">
    <name type="scientific">Diplocloster agilis</name>
    <dbReference type="NCBI Taxonomy" id="2850323"/>
    <lineage>
        <taxon>Bacteria</taxon>
        <taxon>Bacillati</taxon>
        <taxon>Bacillota</taxon>
        <taxon>Clostridia</taxon>
        <taxon>Lachnospirales</taxon>
        <taxon>Lachnospiraceae</taxon>
        <taxon>Diplocloster</taxon>
    </lineage>
</organism>
<comment type="subunit">
    <text evidence="4">Homodimer.</text>
</comment>
<dbReference type="InterPro" id="IPR001406">
    <property type="entry name" value="PsdUridine_synth_TruA"/>
</dbReference>
<evidence type="ECO:0000256" key="5">
    <source>
        <dbReference type="PIRSR" id="PIRSR001430-1"/>
    </source>
</evidence>
<dbReference type="FunFam" id="3.30.70.580:FF:000001">
    <property type="entry name" value="tRNA pseudouridine synthase A"/>
    <property type="match status" value="1"/>
</dbReference>
<keyword evidence="10" id="KW-1185">Reference proteome</keyword>
<name>A0A949NG79_9FIRM</name>
<evidence type="ECO:0000256" key="1">
    <source>
        <dbReference type="ARBA" id="ARBA00009375"/>
    </source>
</evidence>
<dbReference type="Proteomes" id="UP000712157">
    <property type="component" value="Unassembled WGS sequence"/>
</dbReference>
<dbReference type="InterPro" id="IPR020103">
    <property type="entry name" value="PsdUridine_synth_cat_dom_sf"/>
</dbReference>
<sequence length="244" mass="27891">MNYKMILEYDGTSYNGWQKQGNTERTIQGKLEELLKKLTGEDTEVAGSGRTDAGVHALGQVANFRLKEYREPEELLEEMNRYLPQDIRVLELKTASERFHSRLNALRKTYVYRIDRGDKPSVFYRKYRLAYGGPLDVERMKEAADCLLGTHDFKSFCANKRMRKSTVRCIHEIRIEEQQEVLSIYITGNGFLHHMVRIIVGTLLEVGSGEKPAACVQEALDQCDRAAAGQTAPPHGLFLLKVEY</sequence>
<evidence type="ECO:0000256" key="4">
    <source>
        <dbReference type="HAMAP-Rule" id="MF_00171"/>
    </source>
</evidence>
<dbReference type="GO" id="GO:0031119">
    <property type="term" value="P:tRNA pseudouridine synthesis"/>
    <property type="evidence" value="ECO:0007669"/>
    <property type="project" value="UniProtKB-UniRule"/>
</dbReference>
<dbReference type="InterPro" id="IPR020097">
    <property type="entry name" value="PsdUridine_synth_TruA_a/b_dom"/>
</dbReference>
<proteinExistence type="inferred from homology"/>
<feature type="domain" description="Pseudouridine synthase I TruA alpha/beta" evidence="8">
    <location>
        <begin position="7"/>
        <end position="95"/>
    </location>
</feature>
<feature type="binding site" evidence="4 6">
    <location>
        <position position="110"/>
    </location>
    <ligand>
        <name>substrate</name>
    </ligand>
</feature>
<evidence type="ECO:0000256" key="7">
    <source>
        <dbReference type="RuleBase" id="RU003792"/>
    </source>
</evidence>
<evidence type="ECO:0000256" key="6">
    <source>
        <dbReference type="PIRSR" id="PIRSR001430-2"/>
    </source>
</evidence>